<comment type="caution">
    <text evidence="1">The sequence shown here is derived from an EMBL/GenBank/DDBJ whole genome shotgun (WGS) entry which is preliminary data.</text>
</comment>
<dbReference type="Proteomes" id="UP001527925">
    <property type="component" value="Unassembled WGS sequence"/>
</dbReference>
<reference evidence="1 2" key="1">
    <citation type="submission" date="2023-09" db="EMBL/GenBank/DDBJ databases">
        <title>Pangenome analysis of Batrachochytrium dendrobatidis and related Chytrids.</title>
        <authorList>
            <person name="Yacoub M.N."/>
            <person name="Stajich J.E."/>
            <person name="James T.Y."/>
        </authorList>
    </citation>
    <scope>NUCLEOTIDE SEQUENCE [LARGE SCALE GENOMIC DNA]</scope>
    <source>
        <strain evidence="1 2">JEL0888</strain>
    </source>
</reference>
<proteinExistence type="predicted"/>
<gene>
    <name evidence="1" type="ORF">HK105_209321</name>
</gene>
<evidence type="ECO:0000313" key="1">
    <source>
        <dbReference type="EMBL" id="KAL2911213.1"/>
    </source>
</evidence>
<evidence type="ECO:0000313" key="2">
    <source>
        <dbReference type="Proteomes" id="UP001527925"/>
    </source>
</evidence>
<protein>
    <submittedName>
        <fullName evidence="1">Uncharacterized protein</fullName>
    </submittedName>
</protein>
<accession>A0ABR4MVD3</accession>
<name>A0ABR4MVD3_9FUNG</name>
<organism evidence="1 2">
    <name type="scientific">Polyrhizophydium stewartii</name>
    <dbReference type="NCBI Taxonomy" id="2732419"/>
    <lineage>
        <taxon>Eukaryota</taxon>
        <taxon>Fungi</taxon>
        <taxon>Fungi incertae sedis</taxon>
        <taxon>Chytridiomycota</taxon>
        <taxon>Chytridiomycota incertae sedis</taxon>
        <taxon>Chytridiomycetes</taxon>
        <taxon>Rhizophydiales</taxon>
        <taxon>Rhizophydiales incertae sedis</taxon>
        <taxon>Polyrhizophydium</taxon>
    </lineage>
</organism>
<keyword evidence="2" id="KW-1185">Reference proteome</keyword>
<dbReference type="EMBL" id="JADGIZ020000136">
    <property type="protein sequence ID" value="KAL2911213.1"/>
    <property type="molecule type" value="Genomic_DNA"/>
</dbReference>
<sequence length="221" mass="23922">MPKRHRSDSPPRRPASLPETADAFGPVLFLSELDRTAAHSHARPRSPLDSIDAMIAVVDDLLEAVRSCLDIFQANRLHLHVPTFSHMDVEMLGLAYRFDGCSDRPDDISTVMAFARQLGAIPTVVPLKHSMASVSLVLADLDKDRPGTTATPVRRLFQALAAPLDDQLRTCALPQIRAAMDAINRELARAGDTIAAMQADGSWAQSADTPSNAPSLAARLL</sequence>